<dbReference type="Gene3D" id="3.40.50.360">
    <property type="match status" value="1"/>
</dbReference>
<feature type="transmembrane region" description="Helical" evidence="5">
    <location>
        <begin position="6"/>
        <end position="25"/>
    </location>
</feature>
<evidence type="ECO:0000256" key="1">
    <source>
        <dbReference type="ARBA" id="ARBA00022630"/>
    </source>
</evidence>
<dbReference type="InterPro" id="IPR017938">
    <property type="entry name" value="Riboflavin_synthase-like_b-brl"/>
</dbReference>
<dbReference type="InterPro" id="IPR001709">
    <property type="entry name" value="Flavoprot_Pyr_Nucl_cyt_Rdtase"/>
</dbReference>
<sequence length="511" mass="56523">MSSSRLLQHLLLVLVISTTLVLLWLQPARETSAALVVVSYLLFCLWIGLRHRRPAAAPIDGAICVVYASQSGQAQQLAVKSAEQLIAAGCTAQVLSLDQLRPESLQGQVLFIVSTYGEGEAPDSGAHFEQRLKAHADLHDLQYAVLALGDRQYTQFCAFGLRLDEALSKRQAQRLFPVLTADQCDPATLSQWQQQLAYVSGNFDFNHWQTEPFQPLTLLERTCLNPQSTADKVYEVSLGPAQALPDWQAGDLLEISPQQNRNTLNARLKALALEPDQALPDGRTLLEALLSRQLPDDQHLGLSAEQLQAALPALPLRQYSIASTPADGAIQLLVRQMYYPDGRPGIGSGWLCEHAPIGCEIDLRIRANPSFHGPADTTPLILIGSGTGLAGLRAHLRARPHGSRNWLLFGERSEATDFFCREELLSYTANGHLSRLDLAFSRDQANKVYVQHLLRDAADELRKWINQGAAIYLCGSLRGMGHDVHSLLQRLLGETELALLQQQGRYRRDLY</sequence>
<dbReference type="PANTHER" id="PTHR19384">
    <property type="entry name" value="NITRIC OXIDE SYNTHASE-RELATED"/>
    <property type="match status" value="1"/>
</dbReference>
<dbReference type="CDD" id="cd06200">
    <property type="entry name" value="SiR_like1"/>
    <property type="match status" value="1"/>
</dbReference>
<dbReference type="InterPro" id="IPR017927">
    <property type="entry name" value="FAD-bd_FR_type"/>
</dbReference>
<dbReference type="SUPFAM" id="SSF63380">
    <property type="entry name" value="Riboflavin synthase domain-like"/>
    <property type="match status" value="1"/>
</dbReference>
<keyword evidence="5" id="KW-0472">Membrane</keyword>
<dbReference type="SUPFAM" id="SSF52218">
    <property type="entry name" value="Flavoproteins"/>
    <property type="match status" value="1"/>
</dbReference>
<dbReference type="PROSITE" id="PS50902">
    <property type="entry name" value="FLAVODOXIN_LIKE"/>
    <property type="match status" value="1"/>
</dbReference>
<keyword evidence="3" id="KW-0813">Transport</keyword>
<dbReference type="InterPro" id="IPR001094">
    <property type="entry name" value="Flavdoxin-like"/>
</dbReference>
<keyword evidence="2" id="KW-0288">FMN</keyword>
<keyword evidence="3" id="KW-0249">Electron transport</keyword>
<proteinExistence type="predicted"/>
<accession>A0ABZ2RE48</accession>
<feature type="domain" description="Flavodoxin-like" evidence="6">
    <location>
        <begin position="63"/>
        <end position="197"/>
    </location>
</feature>
<keyword evidence="5" id="KW-0812">Transmembrane</keyword>
<evidence type="ECO:0000259" key="7">
    <source>
        <dbReference type="PROSITE" id="PS51384"/>
    </source>
</evidence>
<evidence type="ECO:0000313" key="9">
    <source>
        <dbReference type="Proteomes" id="UP001476583"/>
    </source>
</evidence>
<dbReference type="InterPro" id="IPR039261">
    <property type="entry name" value="FNR_nucleotide-bd"/>
</dbReference>
<organism evidence="8 9">
    <name type="scientific">Ectopseudomonas mendocina</name>
    <name type="common">Pseudomonas mendocina</name>
    <dbReference type="NCBI Taxonomy" id="300"/>
    <lineage>
        <taxon>Bacteria</taxon>
        <taxon>Pseudomonadati</taxon>
        <taxon>Pseudomonadota</taxon>
        <taxon>Gammaproteobacteria</taxon>
        <taxon>Pseudomonadales</taxon>
        <taxon>Pseudomonadaceae</taxon>
        <taxon>Ectopseudomonas</taxon>
    </lineage>
</organism>
<reference evidence="8 9" key="1">
    <citation type="submission" date="2024-03" db="EMBL/GenBank/DDBJ databases">
        <title>Complete genome of BD2.</title>
        <authorList>
            <person name="Cao G."/>
        </authorList>
    </citation>
    <scope>NUCLEOTIDE SEQUENCE [LARGE SCALE GENOMIC DNA]</scope>
    <source>
        <strain evidence="8 9">BD2</strain>
    </source>
</reference>
<dbReference type="Gene3D" id="3.40.50.80">
    <property type="entry name" value="Nucleotide-binding domain of ferredoxin-NADP reductase (FNR) module"/>
    <property type="match status" value="1"/>
</dbReference>
<dbReference type="EC" id="1.6.2.4" evidence="4"/>
<evidence type="ECO:0000256" key="2">
    <source>
        <dbReference type="ARBA" id="ARBA00022643"/>
    </source>
</evidence>
<feature type="domain" description="FAD-binding FR-type" evidence="7">
    <location>
        <begin position="211"/>
        <end position="374"/>
    </location>
</feature>
<dbReference type="PRINTS" id="PR00369">
    <property type="entry name" value="FLAVODOXIN"/>
</dbReference>
<dbReference type="Proteomes" id="UP001476583">
    <property type="component" value="Chromosome"/>
</dbReference>
<dbReference type="Pfam" id="PF00175">
    <property type="entry name" value="NAD_binding_1"/>
    <property type="match status" value="1"/>
</dbReference>
<keyword evidence="5" id="KW-1133">Transmembrane helix</keyword>
<name>A0ABZ2RE48_ECTME</name>
<evidence type="ECO:0000256" key="4">
    <source>
        <dbReference type="ARBA" id="ARBA00023797"/>
    </source>
</evidence>
<keyword evidence="1" id="KW-0285">Flavoprotein</keyword>
<dbReference type="Pfam" id="PF00258">
    <property type="entry name" value="Flavodoxin_1"/>
    <property type="match status" value="1"/>
</dbReference>
<dbReference type="InterPro" id="IPR029039">
    <property type="entry name" value="Flavoprotein-like_sf"/>
</dbReference>
<dbReference type="InterPro" id="IPR008254">
    <property type="entry name" value="Flavodoxin/NO_synth"/>
</dbReference>
<protein>
    <recommendedName>
        <fullName evidence="4">NADPH--hemoprotein reductase</fullName>
        <ecNumber evidence="4">1.6.2.4</ecNumber>
    </recommendedName>
</protein>
<keyword evidence="9" id="KW-1185">Reference proteome</keyword>
<dbReference type="InterPro" id="IPR001433">
    <property type="entry name" value="OxRdtase_FAD/NAD-bd"/>
</dbReference>
<dbReference type="Gene3D" id="2.40.30.10">
    <property type="entry name" value="Translation factors"/>
    <property type="match status" value="1"/>
</dbReference>
<dbReference type="PRINTS" id="PR00371">
    <property type="entry name" value="FPNCR"/>
</dbReference>
<evidence type="ECO:0000313" key="8">
    <source>
        <dbReference type="EMBL" id="WXL25058.1"/>
    </source>
</evidence>
<dbReference type="PROSITE" id="PS51384">
    <property type="entry name" value="FAD_FR"/>
    <property type="match status" value="1"/>
</dbReference>
<dbReference type="PANTHER" id="PTHR19384:SF17">
    <property type="entry name" value="NADPH--CYTOCHROME P450 REDUCTASE"/>
    <property type="match status" value="1"/>
</dbReference>
<gene>
    <name evidence="8" type="ORF">WG219_17380</name>
</gene>
<evidence type="ECO:0000256" key="3">
    <source>
        <dbReference type="ARBA" id="ARBA00022982"/>
    </source>
</evidence>
<evidence type="ECO:0000256" key="5">
    <source>
        <dbReference type="SAM" id="Phobius"/>
    </source>
</evidence>
<feature type="transmembrane region" description="Helical" evidence="5">
    <location>
        <begin position="32"/>
        <end position="49"/>
    </location>
</feature>
<dbReference type="EMBL" id="CP148074">
    <property type="protein sequence ID" value="WXL25058.1"/>
    <property type="molecule type" value="Genomic_DNA"/>
</dbReference>
<evidence type="ECO:0000259" key="6">
    <source>
        <dbReference type="PROSITE" id="PS50902"/>
    </source>
</evidence>
<dbReference type="SUPFAM" id="SSF52343">
    <property type="entry name" value="Ferredoxin reductase-like, C-terminal NADP-linked domain"/>
    <property type="match status" value="1"/>
</dbReference>